<gene>
    <name evidence="1" type="ORF">TSUD_189930</name>
</gene>
<reference evidence="2" key="1">
    <citation type="journal article" date="2017" name="Front. Plant Sci.">
        <title>Climate Clever Clovers: New Paradigm to Reduce the Environmental Footprint of Ruminants by Breeding Low Methanogenic Forages Utilizing Haplotype Variation.</title>
        <authorList>
            <person name="Kaur P."/>
            <person name="Appels R."/>
            <person name="Bayer P.E."/>
            <person name="Keeble-Gagnere G."/>
            <person name="Wang J."/>
            <person name="Hirakawa H."/>
            <person name="Shirasawa K."/>
            <person name="Vercoe P."/>
            <person name="Stefanova K."/>
            <person name="Durmic Z."/>
            <person name="Nichols P."/>
            <person name="Revell C."/>
            <person name="Isobe S.N."/>
            <person name="Edwards D."/>
            <person name="Erskine W."/>
        </authorList>
    </citation>
    <scope>NUCLEOTIDE SEQUENCE [LARGE SCALE GENOMIC DNA]</scope>
    <source>
        <strain evidence="2">cv. Daliak</strain>
    </source>
</reference>
<dbReference type="Proteomes" id="UP000242715">
    <property type="component" value="Unassembled WGS sequence"/>
</dbReference>
<sequence length="67" mass="8016">MKFITSKSHLKVIKWKFEGWENAGRCDMNVRRLRPDVRHTSLYLVGIEASKSYVRRPMYYVKRPNAT</sequence>
<dbReference type="EMBL" id="DF973817">
    <property type="protein sequence ID" value="GAU40616.1"/>
    <property type="molecule type" value="Genomic_DNA"/>
</dbReference>
<accession>A0A2Z6NA45</accession>
<name>A0A2Z6NA45_TRISU</name>
<organism evidence="1 2">
    <name type="scientific">Trifolium subterraneum</name>
    <name type="common">Subterranean clover</name>
    <dbReference type="NCBI Taxonomy" id="3900"/>
    <lineage>
        <taxon>Eukaryota</taxon>
        <taxon>Viridiplantae</taxon>
        <taxon>Streptophyta</taxon>
        <taxon>Embryophyta</taxon>
        <taxon>Tracheophyta</taxon>
        <taxon>Spermatophyta</taxon>
        <taxon>Magnoliopsida</taxon>
        <taxon>eudicotyledons</taxon>
        <taxon>Gunneridae</taxon>
        <taxon>Pentapetalae</taxon>
        <taxon>rosids</taxon>
        <taxon>fabids</taxon>
        <taxon>Fabales</taxon>
        <taxon>Fabaceae</taxon>
        <taxon>Papilionoideae</taxon>
        <taxon>50 kb inversion clade</taxon>
        <taxon>NPAAA clade</taxon>
        <taxon>Hologalegina</taxon>
        <taxon>IRL clade</taxon>
        <taxon>Trifolieae</taxon>
        <taxon>Trifolium</taxon>
    </lineage>
</organism>
<dbReference type="AlphaFoldDB" id="A0A2Z6NA45"/>
<evidence type="ECO:0000313" key="2">
    <source>
        <dbReference type="Proteomes" id="UP000242715"/>
    </source>
</evidence>
<evidence type="ECO:0000313" key="1">
    <source>
        <dbReference type="EMBL" id="GAU40616.1"/>
    </source>
</evidence>
<proteinExistence type="predicted"/>
<protein>
    <submittedName>
        <fullName evidence="1">Uncharacterized protein</fullName>
    </submittedName>
</protein>
<keyword evidence="2" id="KW-1185">Reference proteome</keyword>